<dbReference type="EMBL" id="WWCT01000004">
    <property type="protein sequence ID" value="MYN26309.1"/>
    <property type="molecule type" value="Genomic_DNA"/>
</dbReference>
<reference evidence="2 3" key="1">
    <citation type="submission" date="2019-12" db="EMBL/GenBank/DDBJ databases">
        <title>Novel species isolated from a subtropical stream in China.</title>
        <authorList>
            <person name="Lu H."/>
        </authorList>
    </citation>
    <scope>NUCLEOTIDE SEQUENCE [LARGE SCALE GENOMIC DNA]</scope>
    <source>
        <strain evidence="2 3">CY42W</strain>
    </source>
</reference>
<sequence>MKIRNYAAGALGAGLGTAIYDAYQKGLSGVDWYKVIFVTLATLAIVVVVALLTQRNRTV</sequence>
<dbReference type="RefSeq" id="WP_161054337.1">
    <property type="nucleotide sequence ID" value="NZ_WWCT01000004.1"/>
</dbReference>
<organism evidence="2 3">
    <name type="scientific">Duganella levis</name>
    <dbReference type="NCBI Taxonomy" id="2692169"/>
    <lineage>
        <taxon>Bacteria</taxon>
        <taxon>Pseudomonadati</taxon>
        <taxon>Pseudomonadota</taxon>
        <taxon>Betaproteobacteria</taxon>
        <taxon>Burkholderiales</taxon>
        <taxon>Oxalobacteraceae</taxon>
        <taxon>Telluria group</taxon>
        <taxon>Duganella</taxon>
    </lineage>
</organism>
<keyword evidence="1" id="KW-0812">Transmembrane</keyword>
<evidence type="ECO:0000313" key="2">
    <source>
        <dbReference type="EMBL" id="MYN26309.1"/>
    </source>
</evidence>
<comment type="caution">
    <text evidence="2">The sequence shown here is derived from an EMBL/GenBank/DDBJ whole genome shotgun (WGS) entry which is preliminary data.</text>
</comment>
<protein>
    <recommendedName>
        <fullName evidence="4">GlsB/YeaQ/YmgE family stress response membrane protein</fullName>
    </recommendedName>
</protein>
<name>A0ABW9VXL2_9BURK</name>
<gene>
    <name evidence="2" type="ORF">GTP69_07815</name>
</gene>
<evidence type="ECO:0000313" key="3">
    <source>
        <dbReference type="Proteomes" id="UP000642144"/>
    </source>
</evidence>
<dbReference type="Proteomes" id="UP000642144">
    <property type="component" value="Unassembled WGS sequence"/>
</dbReference>
<keyword evidence="3" id="KW-1185">Reference proteome</keyword>
<keyword evidence="1" id="KW-0472">Membrane</keyword>
<evidence type="ECO:0008006" key="4">
    <source>
        <dbReference type="Google" id="ProtNLM"/>
    </source>
</evidence>
<evidence type="ECO:0000256" key="1">
    <source>
        <dbReference type="SAM" id="Phobius"/>
    </source>
</evidence>
<keyword evidence="1" id="KW-1133">Transmembrane helix</keyword>
<accession>A0ABW9VXL2</accession>
<proteinExistence type="predicted"/>
<feature type="transmembrane region" description="Helical" evidence="1">
    <location>
        <begin position="32"/>
        <end position="53"/>
    </location>
</feature>